<evidence type="ECO:0000313" key="2">
    <source>
        <dbReference type="Proteomes" id="UP000005984"/>
    </source>
</evidence>
<dbReference type="EMBL" id="ABYO01000015">
    <property type="protein sequence ID" value="EEI87245.1"/>
    <property type="molecule type" value="Genomic_DNA"/>
</dbReference>
<proteinExistence type="predicted"/>
<accession>C2BD53</accession>
<comment type="caution">
    <text evidence="1">The sequence shown here is derived from an EMBL/GenBank/DDBJ whole genome shotgun (WGS) entry which is preliminary data.</text>
</comment>
<name>C2BD53_9FIRM</name>
<organism evidence="1 2">
    <name type="scientific">Anaerococcus lactolyticus ATCC 51172</name>
    <dbReference type="NCBI Taxonomy" id="525254"/>
    <lineage>
        <taxon>Bacteria</taxon>
        <taxon>Bacillati</taxon>
        <taxon>Bacillota</taxon>
        <taxon>Tissierellia</taxon>
        <taxon>Tissierellales</taxon>
        <taxon>Peptoniphilaceae</taxon>
        <taxon>Anaerococcus</taxon>
    </lineage>
</organism>
<reference evidence="1 2" key="1">
    <citation type="submission" date="2008-10" db="EMBL/GenBank/DDBJ databases">
        <authorList>
            <person name="Qin X."/>
            <person name="Bachman B."/>
            <person name="Battles P."/>
            <person name="Bell A."/>
            <person name="Bess C."/>
            <person name="Bickham C."/>
            <person name="Chaboub L."/>
            <person name="Chen D."/>
            <person name="Coyle M."/>
            <person name="Deiros D.R."/>
            <person name="Dinh H."/>
            <person name="Forbes L."/>
            <person name="Fowler G."/>
            <person name="Francisco L."/>
            <person name="Fu Q."/>
            <person name="Gubbala S."/>
            <person name="Hale W."/>
            <person name="Han Y."/>
            <person name="Hemphill L."/>
            <person name="Highlander S.K."/>
            <person name="Hirani K."/>
            <person name="Hogues M."/>
            <person name="Jackson L."/>
            <person name="Jakkamsetti A."/>
            <person name="Javaid M."/>
            <person name="Jiang H."/>
            <person name="Korchina V."/>
            <person name="Kovar C."/>
            <person name="Lara F."/>
            <person name="Lee S."/>
            <person name="Mata R."/>
            <person name="Mathew T."/>
            <person name="Moen C."/>
            <person name="Morales K."/>
            <person name="Munidasa M."/>
            <person name="Nazareth L."/>
            <person name="Ngo R."/>
            <person name="Nguyen L."/>
            <person name="Okwuonu G."/>
            <person name="Ongeri F."/>
            <person name="Patil S."/>
            <person name="Petrosino J."/>
            <person name="Pham C."/>
            <person name="Pham P."/>
            <person name="Pu L.-L."/>
            <person name="Puazo M."/>
            <person name="Raj R."/>
            <person name="Reid J."/>
            <person name="Rouhana J."/>
            <person name="Saada N."/>
            <person name="Shang Y."/>
            <person name="Simmons D."/>
            <person name="Thornton R."/>
            <person name="Warren J."/>
            <person name="Weissenberger G."/>
            <person name="Zhang J."/>
            <person name="Zhang L."/>
            <person name="Zhou C."/>
            <person name="Zhu D."/>
            <person name="Muzny D."/>
            <person name="Worley K."/>
            <person name="Gibbs R."/>
        </authorList>
    </citation>
    <scope>NUCLEOTIDE SEQUENCE [LARGE SCALE GENOMIC DNA]</scope>
    <source>
        <strain evidence="1 2">ATCC 51172</strain>
    </source>
</reference>
<evidence type="ECO:0000313" key="1">
    <source>
        <dbReference type="EMBL" id="EEI87245.1"/>
    </source>
</evidence>
<dbReference type="AlphaFoldDB" id="C2BD53"/>
<sequence>MRNGERMLKCKKCGNTKEFYLKEKFSGETEIVIDNHGEQLDCNCDIYDSATYKLKSIYYFCRKCDAKVAKIPEDKRY</sequence>
<keyword evidence="2" id="KW-1185">Reference proteome</keyword>
<dbReference type="HOGENOM" id="CLU_194432_0_0_9"/>
<dbReference type="Proteomes" id="UP000005984">
    <property type="component" value="Unassembled WGS sequence"/>
</dbReference>
<protein>
    <submittedName>
        <fullName evidence="1">Uncharacterized protein</fullName>
    </submittedName>
</protein>
<dbReference type="STRING" id="525254.HMPREF0072_0273"/>
<gene>
    <name evidence="1" type="ORF">HMPREF0072_0273</name>
</gene>